<dbReference type="GO" id="GO:0005525">
    <property type="term" value="F:GTP binding"/>
    <property type="evidence" value="ECO:0007669"/>
    <property type="project" value="InterPro"/>
</dbReference>
<accession>C7RIG4</accession>
<dbReference type="InterPro" id="IPR027417">
    <property type="entry name" value="P-loop_NTPase"/>
</dbReference>
<protein>
    <submittedName>
        <fullName evidence="2">Molybdopterin-guanine dinucleotide biosynthesis protein B</fullName>
    </submittedName>
</protein>
<dbReference type="eggNOG" id="COG1763">
    <property type="taxonomic scope" value="Bacteria"/>
</dbReference>
<organism evidence="2">
    <name type="scientific">Accumulibacter regalis</name>
    <dbReference type="NCBI Taxonomy" id="522306"/>
    <lineage>
        <taxon>Bacteria</taxon>
        <taxon>Pseudomonadati</taxon>
        <taxon>Pseudomonadota</taxon>
        <taxon>Betaproteobacteria</taxon>
        <taxon>Candidatus Accumulibacter</taxon>
    </lineage>
</organism>
<dbReference type="NCBIfam" id="TIGR00176">
    <property type="entry name" value="mobB"/>
    <property type="match status" value="1"/>
</dbReference>
<name>C7RIG4_ACCRE</name>
<dbReference type="InterPro" id="IPR052539">
    <property type="entry name" value="MGD_biosynthesis_adapter"/>
</dbReference>
<dbReference type="Pfam" id="PF03205">
    <property type="entry name" value="MobB"/>
    <property type="match status" value="1"/>
</dbReference>
<dbReference type="AlphaFoldDB" id="C7RIG4"/>
<proteinExistence type="predicted"/>
<dbReference type="PANTHER" id="PTHR40072:SF1">
    <property type="entry name" value="MOLYBDOPTERIN-GUANINE DINUCLEOTIDE BIOSYNTHESIS ADAPTER PROTEIN"/>
    <property type="match status" value="1"/>
</dbReference>
<sequence>MRLFGIAGYSGSGKTTLMEKLLPRLTARGLRVSVVKHAHHDFDIDRPGKDSFRHRQAGATEVLLASSARWVLMSELRADPEPSLAEYVAHFSPCDVVLVEGFKQEAIPKLEVYRPANGKPPLWPEDPDIVAVASDQRPLADRPGDPVWLDLNDTETIVRFILDTLQLATLQPGGNRHAVL</sequence>
<gene>
    <name evidence="2" type="ordered locus">CAP2UW1_3273</name>
</gene>
<evidence type="ECO:0000259" key="1">
    <source>
        <dbReference type="Pfam" id="PF03205"/>
    </source>
</evidence>
<reference evidence="2" key="1">
    <citation type="submission" date="2009-08" db="EMBL/GenBank/DDBJ databases">
        <authorList>
            <consortium name="US DOE Joint Genome Institute"/>
            <person name="Lucas S."/>
            <person name="Copeland A."/>
            <person name="Lapidus A."/>
            <person name="Glavina del Rio T."/>
            <person name="Dalin E."/>
            <person name="Tice H."/>
            <person name="Bruce D."/>
            <person name="Barry K."/>
            <person name="Pitluck S."/>
            <person name="Lowry S."/>
            <person name="Larimer F."/>
            <person name="Land M."/>
            <person name="Hauser L."/>
            <person name="Kyrpides N."/>
            <person name="Ivanova N."/>
            <person name="McMahon K.D."/>
            <person name="Hugenholtz P."/>
        </authorList>
    </citation>
    <scope>NUCLEOTIDE SEQUENCE</scope>
    <source>
        <strain evidence="2">UW-1</strain>
    </source>
</reference>
<dbReference type="STRING" id="522306.CAP2UW1_3273"/>
<dbReference type="Gene3D" id="3.40.50.300">
    <property type="entry name" value="P-loop containing nucleotide triphosphate hydrolases"/>
    <property type="match status" value="1"/>
</dbReference>
<evidence type="ECO:0000313" key="2">
    <source>
        <dbReference type="EMBL" id="ACV36538.1"/>
    </source>
</evidence>
<dbReference type="CDD" id="cd03116">
    <property type="entry name" value="MobB"/>
    <property type="match status" value="1"/>
</dbReference>
<dbReference type="KEGG" id="app:CAP2UW1_3273"/>
<dbReference type="GO" id="GO:0006777">
    <property type="term" value="P:Mo-molybdopterin cofactor biosynthetic process"/>
    <property type="evidence" value="ECO:0007669"/>
    <property type="project" value="InterPro"/>
</dbReference>
<feature type="domain" description="Molybdopterin-guanine dinucleotide biosynthesis protein B (MobB)" evidence="1">
    <location>
        <begin position="4"/>
        <end position="135"/>
    </location>
</feature>
<dbReference type="SUPFAM" id="SSF52540">
    <property type="entry name" value="P-loop containing nucleoside triphosphate hydrolases"/>
    <property type="match status" value="1"/>
</dbReference>
<reference evidence="2" key="2">
    <citation type="submission" date="2009-09" db="EMBL/GenBank/DDBJ databases">
        <title>Complete sequence of chromosome of Candidatus Accumulibacter phosphatis clade IIA str. UW-1.</title>
        <authorList>
            <consortium name="US DOE Joint Genome Institute"/>
            <person name="Martin H.G."/>
            <person name="Ivanova N."/>
            <person name="Kunin V."/>
            <person name="Warnecke F."/>
            <person name="Barry K."/>
            <person name="He S."/>
            <person name="Salamov A."/>
            <person name="Szeto E."/>
            <person name="Dalin E."/>
            <person name="Pangilinan J.L."/>
            <person name="Lapidus A."/>
            <person name="Lowry S."/>
            <person name="Kyrpides N.C."/>
            <person name="McMahon K.D."/>
            <person name="Hugenholtz P."/>
        </authorList>
    </citation>
    <scope>NUCLEOTIDE SEQUENCE [LARGE SCALE GENOMIC DNA]</scope>
    <source>
        <strain evidence="2">UW-1</strain>
    </source>
</reference>
<dbReference type="HOGENOM" id="CLU_068199_2_1_4"/>
<dbReference type="OrthoDB" id="9804758at2"/>
<dbReference type="PANTHER" id="PTHR40072">
    <property type="entry name" value="MOLYBDOPTERIN-GUANINE DINUCLEOTIDE BIOSYNTHESIS ADAPTER PROTEIN-RELATED"/>
    <property type="match status" value="1"/>
</dbReference>
<dbReference type="InterPro" id="IPR004435">
    <property type="entry name" value="MobB_dom"/>
</dbReference>
<dbReference type="EMBL" id="CP001715">
    <property type="protein sequence ID" value="ACV36538.1"/>
    <property type="molecule type" value="Genomic_DNA"/>
</dbReference>